<feature type="signal peptide" evidence="2">
    <location>
        <begin position="1"/>
        <end position="20"/>
    </location>
</feature>
<dbReference type="PANTHER" id="PTHR12338">
    <property type="entry name" value="AUTOTRANSPORTER"/>
    <property type="match status" value="1"/>
</dbReference>
<dbReference type="NCBIfam" id="TIGR01414">
    <property type="entry name" value="autotrans_barl"/>
    <property type="match status" value="1"/>
</dbReference>
<dbReference type="InterPro" id="IPR006315">
    <property type="entry name" value="OM_autotransptr_brl_dom"/>
</dbReference>
<dbReference type="PANTHER" id="PTHR12338:SF5">
    <property type="entry name" value="ANTIGEN 43-RELATED"/>
    <property type="match status" value="1"/>
</dbReference>
<evidence type="ECO:0000259" key="3">
    <source>
        <dbReference type="PROSITE" id="PS51208"/>
    </source>
</evidence>
<dbReference type="InterPro" id="IPR005546">
    <property type="entry name" value="Autotransporte_beta"/>
</dbReference>
<feature type="region of interest" description="Disordered" evidence="1">
    <location>
        <begin position="525"/>
        <end position="544"/>
    </location>
</feature>
<sequence>MKRTLLAFSIGLILSNAAHAAPATTTVNDQATLAAHAGEVNVENNWGINLYQDQSFNYSDDIKIDYKLTANALGEVGVIQVFNSNVIFGSTTIVANVENGVTASDVSAVRLKSGSPAATAGVISAELAANSSFTINGNDQMRLIGVDINGGSGSLTAKLNENTTITLNNAGIGSRGLFAYLTGSKIETQDGLLIEINSNGANYIRAVSAEGWMRGSSSVDGGEIALNGTTTVNLLNGGDRTTAINAYRTGSNITAQKAVTINNITNNSSAILYGLYASDGGSIDFADTTNITLSGGASDSAAATVYSGSNITLTGADINIDAGYAFLANGADSLITGNNAKYVINGNMMSENDGAINITMADNSVFNGITSLDTSASTIDLTLNGTQSIWNMSGDSVVSNLSLNGATLVYNTPATGTFTPKELLVTGNYAGNDAVLVLNTALGDDNSVTDKLIVQGNVEAGTTKVAINNIGGTGGQTINGIKIVEVGGQSIGEFVQQNRIVAGAYDYQIAKGAADENWYLSSAVSPVEPNPGSPVTPVPEDSNNEQILRPEFGSYLANNYAANTMFLMRLHDRLGETQYTDVLTGEQKVTSMWMRHVGGHTRFKNSNEQLKTQSNRYVAQIGGDLAQWSSDGLDRWHLGAMAGYGNNQSNTKSHVINRESRGKVDGYSAGLYGTWYANQADKTGAYIDSWVLYNWFDNEVTGDERATETYKSRGVTASLEGGYSFKLGENGRDSYWLQPKAQVVWMDVQAKDHYEQADVTGTRTKVSDKTKGNLQTRFGLKAYINGHSHWDDGKDRKFQPFVEANWIHNTNNYAVQIADTRDEMSGTKNIGELKLGVEGQLSKRLNVWGNAAQQIGDNGYSDTSAMLGIKYQF</sequence>
<reference evidence="5 7" key="1">
    <citation type="submission" date="2020-11" db="EMBL/GenBank/DDBJ databases">
        <title>Insectihabitans protaetiae gen. nov. sp. nov. and Insectihabitans allomyrinae sp. nov., isolated from larvae of Protaetia brevitarsis seulensis and Allomyrina dichotoma, respectively.</title>
        <authorList>
            <person name="Lee S.D."/>
            <person name="Byeon Y.-S."/>
            <person name="Kim S.-M."/>
            <person name="Yang H.L."/>
            <person name="Kim I.S."/>
        </authorList>
    </citation>
    <scope>NUCLEOTIDE SEQUENCE</scope>
    <source>
        <strain evidence="5">CWB-B4</strain>
        <strain evidence="4 7">CWB-B43</strain>
    </source>
</reference>
<evidence type="ECO:0000313" key="6">
    <source>
        <dbReference type="Proteomes" id="UP000807542"/>
    </source>
</evidence>
<comment type="caution">
    <text evidence="5">The sequence shown here is derived from an EMBL/GenBank/DDBJ whole genome shotgun (WGS) entry which is preliminary data.</text>
</comment>
<dbReference type="Gene3D" id="2.160.20.20">
    <property type="match status" value="1"/>
</dbReference>
<dbReference type="InterPro" id="IPR012332">
    <property type="entry name" value="Autotransporter_pectin_lyase_C"/>
</dbReference>
<feature type="domain" description="Autotransporter" evidence="3">
    <location>
        <begin position="585"/>
        <end position="873"/>
    </location>
</feature>
<dbReference type="RefSeq" id="WP_228397013.1">
    <property type="nucleotide sequence ID" value="NZ_JADRCP010000001.1"/>
</dbReference>
<organism evidence="5 6">
    <name type="scientific">Limnobaculum xujianqingii</name>
    <dbReference type="NCBI Taxonomy" id="2738837"/>
    <lineage>
        <taxon>Bacteria</taxon>
        <taxon>Pseudomonadati</taxon>
        <taxon>Pseudomonadota</taxon>
        <taxon>Gammaproteobacteria</taxon>
        <taxon>Enterobacterales</taxon>
        <taxon>Budviciaceae</taxon>
        <taxon>Limnobaculum</taxon>
    </lineage>
</organism>
<dbReference type="GO" id="GO:0019867">
    <property type="term" value="C:outer membrane"/>
    <property type="evidence" value="ECO:0007669"/>
    <property type="project" value="InterPro"/>
</dbReference>
<evidence type="ECO:0000313" key="5">
    <source>
        <dbReference type="EMBL" id="MBK5175017.1"/>
    </source>
</evidence>
<dbReference type="InterPro" id="IPR011050">
    <property type="entry name" value="Pectin_lyase_fold/virulence"/>
</dbReference>
<dbReference type="PROSITE" id="PS51208">
    <property type="entry name" value="AUTOTRANSPORTER"/>
    <property type="match status" value="1"/>
</dbReference>
<dbReference type="CDD" id="cd01344">
    <property type="entry name" value="PL2_Passenger_AT"/>
    <property type="match status" value="1"/>
</dbReference>
<evidence type="ECO:0000256" key="1">
    <source>
        <dbReference type="SAM" id="MobiDB-lite"/>
    </source>
</evidence>
<protein>
    <submittedName>
        <fullName evidence="5">Autotransporter outer membrane beta-barrel domain-containing protein</fullName>
    </submittedName>
</protein>
<dbReference type="Proteomes" id="UP001296969">
    <property type="component" value="Unassembled WGS sequence"/>
</dbReference>
<keyword evidence="2" id="KW-0732">Signal</keyword>
<accession>A0A9D7AFF0</accession>
<dbReference type="InterPro" id="IPR036709">
    <property type="entry name" value="Autotransporte_beta_dom_sf"/>
</dbReference>
<dbReference type="Pfam" id="PF03797">
    <property type="entry name" value="Autotransporter"/>
    <property type="match status" value="1"/>
</dbReference>
<dbReference type="AlphaFoldDB" id="A0A9D7AFF0"/>
<name>A0A9D7AFF0_9GAMM</name>
<feature type="chain" id="PRO_5038789761" evidence="2">
    <location>
        <begin position="21"/>
        <end position="873"/>
    </location>
</feature>
<gene>
    <name evidence="5" type="ORF">I2492_01590</name>
    <name evidence="4" type="ORF">I2493_01590</name>
</gene>
<dbReference type="InterPro" id="IPR043990">
    <property type="entry name" value="AC_1"/>
</dbReference>
<evidence type="ECO:0000313" key="7">
    <source>
        <dbReference type="Proteomes" id="UP001296969"/>
    </source>
</evidence>
<dbReference type="Gene3D" id="2.40.128.130">
    <property type="entry name" value="Autotransporter beta-domain"/>
    <property type="match status" value="1"/>
</dbReference>
<dbReference type="SUPFAM" id="SSF103515">
    <property type="entry name" value="Autotransporter"/>
    <property type="match status" value="1"/>
</dbReference>
<dbReference type="Proteomes" id="UP000807542">
    <property type="component" value="Unassembled WGS sequence"/>
</dbReference>
<keyword evidence="7" id="KW-1185">Reference proteome</keyword>
<dbReference type="EMBL" id="JADRCP010000001">
    <property type="protein sequence ID" value="MBK5175017.1"/>
    <property type="molecule type" value="Genomic_DNA"/>
</dbReference>
<feature type="compositionally biased region" description="Pro residues" evidence="1">
    <location>
        <begin position="528"/>
        <end position="537"/>
    </location>
</feature>
<proteinExistence type="predicted"/>
<dbReference type="Pfam" id="PF18883">
    <property type="entry name" value="AC_1"/>
    <property type="match status" value="1"/>
</dbReference>
<dbReference type="SUPFAM" id="SSF51126">
    <property type="entry name" value="Pectin lyase-like"/>
    <property type="match status" value="1"/>
</dbReference>
<dbReference type="SMART" id="SM00869">
    <property type="entry name" value="Autotransporter"/>
    <property type="match status" value="1"/>
</dbReference>
<dbReference type="InterPro" id="IPR050909">
    <property type="entry name" value="Bact_Autotransporter_VF"/>
</dbReference>
<evidence type="ECO:0000256" key="2">
    <source>
        <dbReference type="SAM" id="SignalP"/>
    </source>
</evidence>
<dbReference type="EMBL" id="JADRCQ010000001">
    <property type="protein sequence ID" value="MBK5071708.1"/>
    <property type="molecule type" value="Genomic_DNA"/>
</dbReference>
<evidence type="ECO:0000313" key="4">
    <source>
        <dbReference type="EMBL" id="MBK5071708.1"/>
    </source>
</evidence>